<dbReference type="AlphaFoldDB" id="A0A4Y7Z613"/>
<dbReference type="EMBL" id="DADUEU010000054">
    <property type="protein sequence ID" value="HBB1575953.1"/>
    <property type="molecule type" value="Genomic_DNA"/>
</dbReference>
<reference evidence="2" key="3">
    <citation type="submission" date="2021-03" db="EMBL/GenBank/DDBJ databases">
        <authorList>
            <consortium name="NCBI Pathogen Detection Project"/>
        </authorList>
    </citation>
    <scope>NUCLEOTIDE SEQUENCE</scope>
    <source>
        <strain evidence="2">Escherichia coli</strain>
    </source>
</reference>
<reference evidence="2" key="1">
    <citation type="journal article" date="2018" name="Genome Biol.">
        <title>SKESA: strategic k-mer extension for scrupulous assemblies.</title>
        <authorList>
            <person name="Souvorov A."/>
            <person name="Agarwala R."/>
            <person name="Lipman D.J."/>
        </authorList>
    </citation>
    <scope>NUCLEOTIDE SEQUENCE</scope>
    <source>
        <strain evidence="2">Escherichia coli</strain>
    </source>
</reference>
<evidence type="ECO:0000313" key="3">
    <source>
        <dbReference type="Proteomes" id="UP000538406"/>
    </source>
</evidence>
<sequence>MPFTTLNIPSISQLSPAGIQALQDAARSEGEIRVSTGRGQYSISHIQMLDGFSVEPVRGGLLDRLLRREYRMEGRAVALERQLNGGIDFLSSVNRYFQSVRAEHREEKTGNTVLQGKVDSCSFHPDSNHFSCPESFLTCPITLDTPETGVFMRNSRSSAICSLYDKDALLQLIKAGGTHPLTREPITEAMIMRKDECHFDSKREAFVASDT</sequence>
<evidence type="ECO:0000313" key="2">
    <source>
        <dbReference type="EMBL" id="HBB1575953.1"/>
    </source>
</evidence>
<dbReference type="InterPro" id="IPR010489">
    <property type="entry name" value="Effector_NleG"/>
</dbReference>
<accession>A0A4Y7Z613</accession>
<dbReference type="GO" id="GO:0044403">
    <property type="term" value="P:biological process involved in symbiotic interaction"/>
    <property type="evidence" value="ECO:0007669"/>
    <property type="project" value="InterPro"/>
</dbReference>
<comment type="caution">
    <text evidence="1">The sequence shown here is derived from an EMBL/GenBank/DDBJ whole genome shotgun (WGS) entry which is preliminary data.</text>
</comment>
<reference evidence="1 3" key="2">
    <citation type="submission" date="2018-08" db="EMBL/GenBank/DDBJ databases">
        <authorList>
            <consortium name="NARMS: The National Antimicrobial Resistance Monitoring System"/>
        </authorList>
    </citation>
    <scope>NUCLEOTIDE SEQUENCE [LARGE SCALE GENOMIC DNA]</scope>
    <source>
        <strain evidence="1 3">FSIS11705178</strain>
    </source>
</reference>
<proteinExistence type="predicted"/>
<protein>
    <submittedName>
        <fullName evidence="1">DUF1076 domain-containing protein</fullName>
    </submittedName>
</protein>
<dbReference type="Pfam" id="PF06416">
    <property type="entry name" value="T3SS_NleG"/>
    <property type="match status" value="1"/>
</dbReference>
<gene>
    <name evidence="1" type="ORF">CTR35_005360</name>
    <name evidence="2" type="ORF">J0541_004983</name>
</gene>
<evidence type="ECO:0000313" key="1">
    <source>
        <dbReference type="EMBL" id="EFC3528020.1"/>
    </source>
</evidence>
<dbReference type="EMBL" id="AASHPR010000206">
    <property type="protein sequence ID" value="EFC3528020.1"/>
    <property type="molecule type" value="Genomic_DNA"/>
</dbReference>
<dbReference type="Proteomes" id="UP000870292">
    <property type="component" value="Unassembled WGS sequence"/>
</dbReference>
<dbReference type="Gene3D" id="3.30.40.80">
    <property type="entry name" value="Effector protein NleG"/>
    <property type="match status" value="1"/>
</dbReference>
<name>A0A4Y7Z613_ECOLX</name>
<organism evidence="1 3">
    <name type="scientific">Escherichia coli</name>
    <dbReference type="NCBI Taxonomy" id="562"/>
    <lineage>
        <taxon>Bacteria</taxon>
        <taxon>Pseudomonadati</taxon>
        <taxon>Pseudomonadota</taxon>
        <taxon>Gammaproteobacteria</taxon>
        <taxon>Enterobacterales</taxon>
        <taxon>Enterobacteriaceae</taxon>
        <taxon>Escherichia</taxon>
    </lineage>
</organism>
<dbReference type="GO" id="GO:0004842">
    <property type="term" value="F:ubiquitin-protein transferase activity"/>
    <property type="evidence" value="ECO:0007669"/>
    <property type="project" value="InterPro"/>
</dbReference>
<dbReference type="Proteomes" id="UP000538406">
    <property type="component" value="Unassembled WGS sequence"/>
</dbReference>
<dbReference type="InterPro" id="IPR038436">
    <property type="entry name" value="Effector_NleG_sf"/>
</dbReference>
<dbReference type="RefSeq" id="WP_074459490.1">
    <property type="nucleotide sequence ID" value="NZ_CAJSLB010000053.1"/>
</dbReference>